<name>A0ABT1JK71_ACTCY</name>
<feature type="region of interest" description="Disordered" evidence="1">
    <location>
        <begin position="1"/>
        <end position="28"/>
    </location>
</feature>
<sequence>MERPAPPGGGWRSGTGDPAAVDRGVRRPARASADLGVLLGREAGSWWPAVNSGTRVGSVVRFRSTSAGRGRRVDGSRGRRVVHSATHVHRGPGGGGTARPRSPRLATGLPPREGGGMRGARSPHAVPPPRVPDDGLADPAVHGGLSPLVAEFPVRERRNPNSPTPPEWPHRGVVLASEVSCRSSLRRAWVPWRGAPVRRVWCGAVDVPPGPESAGEEEPRLAGPGGSTHEAGRWLGKASCASLDLERVGHTLVPARGPGRRGAVAGAGGAGGGAGPPLCGAAAVVGPGRAPGARRTRRPACPLLSAAASAANRRGGSPRR</sequence>
<evidence type="ECO:0000313" key="3">
    <source>
        <dbReference type="Proteomes" id="UP000791080"/>
    </source>
</evidence>
<reference evidence="2 3" key="1">
    <citation type="submission" date="2013-07" db="EMBL/GenBank/DDBJ databases">
        <authorList>
            <consortium name="DOE Joint Genome Institute"/>
            <person name="Reeve W."/>
            <person name="Huntemann M."/>
            <person name="Han J."/>
            <person name="Chen A."/>
            <person name="Kyrpides N."/>
            <person name="Mavromatis K."/>
            <person name="Markowitz V."/>
            <person name="Palaniappan K."/>
            <person name="Ivanova N."/>
            <person name="Schaumberg A."/>
            <person name="Pati A."/>
            <person name="Liolios K."/>
            <person name="Nordberg H.P."/>
            <person name="Cantor M.N."/>
            <person name="Hua S.X."/>
            <person name="Woyke T."/>
        </authorList>
    </citation>
    <scope>NUCLEOTIDE SEQUENCE [LARGE SCALE GENOMIC DNA]</scope>
    <source>
        <strain evidence="2 3">DSM 43889</strain>
    </source>
</reference>
<reference evidence="2 3" key="2">
    <citation type="submission" date="2022-06" db="EMBL/GenBank/DDBJ databases">
        <title>Genomic Encyclopedia of Type Strains, Phase I: the one thousand microbial genomes (KMG-I) project.</title>
        <authorList>
            <person name="Kyrpides N."/>
        </authorList>
    </citation>
    <scope>NUCLEOTIDE SEQUENCE [LARGE SCALE GENOMIC DNA]</scope>
    <source>
        <strain evidence="2 3">DSM 43889</strain>
    </source>
</reference>
<feature type="region of interest" description="Disordered" evidence="1">
    <location>
        <begin position="289"/>
        <end position="320"/>
    </location>
</feature>
<feature type="region of interest" description="Disordered" evidence="1">
    <location>
        <begin position="209"/>
        <end position="231"/>
    </location>
</feature>
<dbReference type="Proteomes" id="UP000791080">
    <property type="component" value="Unassembled WGS sequence"/>
</dbReference>
<evidence type="ECO:0000313" key="2">
    <source>
        <dbReference type="EMBL" id="MCP2332907.1"/>
    </source>
</evidence>
<keyword evidence="3" id="KW-1185">Reference proteome</keyword>
<evidence type="ECO:0000256" key="1">
    <source>
        <dbReference type="SAM" id="MobiDB-lite"/>
    </source>
</evidence>
<dbReference type="EMBL" id="AUBJ02000001">
    <property type="protein sequence ID" value="MCP2332907.1"/>
    <property type="molecule type" value="Genomic_DNA"/>
</dbReference>
<proteinExistence type="predicted"/>
<feature type="compositionally biased region" description="Low complexity" evidence="1">
    <location>
        <begin position="299"/>
        <end position="320"/>
    </location>
</feature>
<gene>
    <name evidence="2" type="ORF">G443_003177</name>
</gene>
<organism evidence="2 3">
    <name type="scientific">Actinoalloteichus caeruleus DSM 43889</name>
    <dbReference type="NCBI Taxonomy" id="1120930"/>
    <lineage>
        <taxon>Bacteria</taxon>
        <taxon>Bacillati</taxon>
        <taxon>Actinomycetota</taxon>
        <taxon>Actinomycetes</taxon>
        <taxon>Pseudonocardiales</taxon>
        <taxon>Pseudonocardiaceae</taxon>
        <taxon>Actinoalloteichus</taxon>
        <taxon>Actinoalloteichus cyanogriseus</taxon>
    </lineage>
</organism>
<accession>A0ABT1JK71</accession>
<feature type="region of interest" description="Disordered" evidence="1">
    <location>
        <begin position="65"/>
        <end position="144"/>
    </location>
</feature>
<feature type="compositionally biased region" description="Basic residues" evidence="1">
    <location>
        <begin position="78"/>
        <end position="90"/>
    </location>
</feature>
<comment type="caution">
    <text evidence="2">The sequence shown here is derived from an EMBL/GenBank/DDBJ whole genome shotgun (WGS) entry which is preliminary data.</text>
</comment>
<protein>
    <submittedName>
        <fullName evidence="2">Uncharacterized protein</fullName>
    </submittedName>
</protein>